<dbReference type="Pfam" id="PF13699">
    <property type="entry name" value="eCIS_core"/>
    <property type="match status" value="1"/>
</dbReference>
<feature type="domain" description="eCIS core" evidence="1">
    <location>
        <begin position="58"/>
        <end position="122"/>
    </location>
</feature>
<name>A0A9W6HBQ2_9MICO</name>
<dbReference type="RefSeq" id="WP_271177845.1">
    <property type="nucleotide sequence ID" value="NZ_BAAAJO010000004.1"/>
</dbReference>
<reference evidence="2" key="1">
    <citation type="journal article" date="2014" name="Int. J. Syst. Evol. Microbiol.">
        <title>Complete genome sequence of Corynebacterium casei LMG S-19264T (=DSM 44701T), isolated from a smear-ripened cheese.</title>
        <authorList>
            <consortium name="US DOE Joint Genome Institute (JGI-PGF)"/>
            <person name="Walter F."/>
            <person name="Albersmeier A."/>
            <person name="Kalinowski J."/>
            <person name="Ruckert C."/>
        </authorList>
    </citation>
    <scope>NUCLEOTIDE SEQUENCE</scope>
    <source>
        <strain evidence="2">VKM Ac-1401</strain>
    </source>
</reference>
<evidence type="ECO:0000313" key="2">
    <source>
        <dbReference type="EMBL" id="GLJ77201.1"/>
    </source>
</evidence>
<organism evidence="2 3">
    <name type="scientific">Leifsonia poae</name>
    <dbReference type="NCBI Taxonomy" id="110933"/>
    <lineage>
        <taxon>Bacteria</taxon>
        <taxon>Bacillati</taxon>
        <taxon>Actinomycetota</taxon>
        <taxon>Actinomycetes</taxon>
        <taxon>Micrococcales</taxon>
        <taxon>Microbacteriaceae</taxon>
        <taxon>Leifsonia</taxon>
    </lineage>
</organism>
<comment type="caution">
    <text evidence="2">The sequence shown here is derived from an EMBL/GenBank/DDBJ whole genome shotgun (WGS) entry which is preliminary data.</text>
</comment>
<sequence length="612" mass="65919">MSTLERAPLERAPLDHRPTSLTARQEQLVARRAPQRLESAGRPLDAGMLHEIGRTTGSSAAGHDFSAIRLHSDRAANETAAMLGANAATIGSDVLFAQERLQPGTPSGRALIAHEARHVLEAPRGAAQRIQLDVISDVRDKLSYGLLDWAVTDSDALEALALLSSLTDAQLTAGAAKLEQKYIDRLIDNLPDAAKAGAGYQRVITAFGAAKAAPQAKDLLSYGLFDWAVTDNDVTKVYQTFVALSGVEQEKFLTELNTSGHLARLVSNSTAAHHTLYLRPWVAQLPSGKLTPEQRRILRVVVQETGSDAIATMILAAQQRFGLTVGQSTAAGLTPTNWTAGKLRETYLALDLLPEAHVAGNVNFTALNAFTQATKPDGTTLLGQYNPGSKQLSINVAVGDDVTETALHETGHSVDRTIGWTTGPEPALPKRGGWTQYKANFSTAADDMIADSAGAVAGLAAPQITAVRTEIVTAMTNRSAVGMVGRVQALPWFAPLPQATKDAVVADKVFPAVTVGLKDPWFMADGGGQKLGTAPVHIYEESYPSSWNRYEFQARDRILTPYQFRDPAEWFAEAYALYYLPDVRGKGRKLQDKDPDTKTYFDASVDPTVATR</sequence>
<dbReference type="InterPro" id="IPR025295">
    <property type="entry name" value="eCIS_core_dom"/>
</dbReference>
<proteinExistence type="predicted"/>
<accession>A0A9W6HBQ2</accession>
<dbReference type="Proteomes" id="UP001142372">
    <property type="component" value="Unassembled WGS sequence"/>
</dbReference>
<reference evidence="2" key="2">
    <citation type="submission" date="2023-01" db="EMBL/GenBank/DDBJ databases">
        <authorList>
            <person name="Sun Q."/>
            <person name="Evtushenko L."/>
        </authorList>
    </citation>
    <scope>NUCLEOTIDE SEQUENCE</scope>
    <source>
        <strain evidence="2">VKM Ac-1401</strain>
    </source>
</reference>
<dbReference type="AlphaFoldDB" id="A0A9W6HBQ2"/>
<evidence type="ECO:0000313" key="3">
    <source>
        <dbReference type="Proteomes" id="UP001142372"/>
    </source>
</evidence>
<protein>
    <recommendedName>
        <fullName evidence="1">eCIS core domain-containing protein</fullName>
    </recommendedName>
</protein>
<keyword evidence="3" id="KW-1185">Reference proteome</keyword>
<dbReference type="EMBL" id="BSEN01000013">
    <property type="protein sequence ID" value="GLJ77201.1"/>
    <property type="molecule type" value="Genomic_DNA"/>
</dbReference>
<gene>
    <name evidence="2" type="ORF">GCM10017584_27750</name>
</gene>
<evidence type="ECO:0000259" key="1">
    <source>
        <dbReference type="Pfam" id="PF13699"/>
    </source>
</evidence>